<evidence type="ECO:0000313" key="1">
    <source>
        <dbReference type="EMBL" id="KZS40923.1"/>
    </source>
</evidence>
<protein>
    <submittedName>
        <fullName evidence="1">Uncharacterized protein</fullName>
    </submittedName>
</protein>
<accession>A0A163AZH5</accession>
<organism evidence="1 2">
    <name type="scientific">Aquimarina aggregata</name>
    <dbReference type="NCBI Taxonomy" id="1642818"/>
    <lineage>
        <taxon>Bacteria</taxon>
        <taxon>Pseudomonadati</taxon>
        <taxon>Bacteroidota</taxon>
        <taxon>Flavobacteriia</taxon>
        <taxon>Flavobacteriales</taxon>
        <taxon>Flavobacteriaceae</taxon>
        <taxon>Aquimarina</taxon>
    </lineage>
</organism>
<gene>
    <name evidence="1" type="ORF">AWE51_24290</name>
</gene>
<evidence type="ECO:0000313" key="2">
    <source>
        <dbReference type="Proteomes" id="UP000076715"/>
    </source>
</evidence>
<dbReference type="STRING" id="1642818.AWE51_24290"/>
<dbReference type="RefSeq" id="WP_066313364.1">
    <property type="nucleotide sequence ID" value="NZ_LQRT01000010.1"/>
</dbReference>
<dbReference type="Proteomes" id="UP000076715">
    <property type="component" value="Unassembled WGS sequence"/>
</dbReference>
<name>A0A163AZH5_9FLAO</name>
<reference evidence="1 2" key="1">
    <citation type="submission" date="2016-01" db="EMBL/GenBank/DDBJ databases">
        <title>The draft genome sequence of Aquimarina sp. RZW4-3-2.</title>
        <authorList>
            <person name="Wang Y."/>
        </authorList>
    </citation>
    <scope>NUCLEOTIDE SEQUENCE [LARGE SCALE GENOMIC DNA]</scope>
    <source>
        <strain evidence="1 2">RZW4-3-2</strain>
    </source>
</reference>
<dbReference type="InterPro" id="IPR045538">
    <property type="entry name" value="CIS_TMP"/>
</dbReference>
<comment type="caution">
    <text evidence="1">The sequence shown here is derived from an EMBL/GenBank/DDBJ whole genome shotgun (WGS) entry which is preliminary data.</text>
</comment>
<dbReference type="Pfam" id="PF19268">
    <property type="entry name" value="CIS_TMP"/>
    <property type="match status" value="1"/>
</dbReference>
<proteinExistence type="predicted"/>
<keyword evidence="2" id="KW-1185">Reference proteome</keyword>
<dbReference type="EMBL" id="LQRT01000010">
    <property type="protein sequence ID" value="KZS40923.1"/>
    <property type="molecule type" value="Genomic_DNA"/>
</dbReference>
<dbReference type="AlphaFoldDB" id="A0A163AZH5"/>
<dbReference type="OrthoDB" id="1488184at2"/>
<sequence>MTQHKHIINKQIIEIQLPKKADTFGIQQKLGKLYSEQFTPIIDKLLCDRYGNDVEKRYQIDQLTVDLGNVQIENLAEVFTEKFSDALIAIEDAANEESAAEEKEEKPQNTPIQVVSYYLKNGRLPWWSSNTTKAYVLEQLDRLIKTPDTTFTKLLVQLPLNHTYLDRFLYTFTEDQVLSCLQLLTDISVQGLSTVKKELQDRISKNTRVTYLTIENTFWKTAFTQITTAKDYEVLKERCSQETLLELGVDLKNEGKENRNKNVYVIRSLVGKYKTQYSSDTVWQQFFQQTSKLVNAPYFYKLDTNLQRELKQLLLRLNVSQNNSQQPINTETKLQPIARYLQIVRATLKPLQQGLSTSAEIETLQSSFEDADFITIQNSGLVLLWPFLQRFFENLEVMKDKAFHNETARNKAVCALQYVCETVDAEFFEAMLPLTKVLCGVPLDDMILPIPLSETEKQMADELLSAVIARGPHWRNLSLDGFRTSYLSRQGSLRKRDDHWLLQVKKETYDVTLEKLPWGFTVVKLPWMQAVLMVEWM</sequence>